<evidence type="ECO:0000256" key="14">
    <source>
        <dbReference type="PIRSR" id="PIRSR600823-1"/>
    </source>
</evidence>
<dbReference type="RefSeq" id="XP_022154891.1">
    <property type="nucleotide sequence ID" value="XM_022299199.1"/>
</dbReference>
<organism evidence="21 22">
    <name type="scientific">Momordica charantia</name>
    <name type="common">Bitter gourd</name>
    <name type="synonym">Balsam pear</name>
    <dbReference type="NCBI Taxonomy" id="3673"/>
    <lineage>
        <taxon>Eukaryota</taxon>
        <taxon>Viridiplantae</taxon>
        <taxon>Streptophyta</taxon>
        <taxon>Embryophyta</taxon>
        <taxon>Tracheophyta</taxon>
        <taxon>Spermatophyta</taxon>
        <taxon>Magnoliopsida</taxon>
        <taxon>eudicotyledons</taxon>
        <taxon>Gunneridae</taxon>
        <taxon>Pentapetalae</taxon>
        <taxon>rosids</taxon>
        <taxon>fabids</taxon>
        <taxon>Cucurbitales</taxon>
        <taxon>Cucurbitaceae</taxon>
        <taxon>Momordiceae</taxon>
        <taxon>Momordica</taxon>
    </lineage>
</organism>
<feature type="domain" description="Plant heme peroxidase family profile" evidence="20">
    <location>
        <begin position="24"/>
        <end position="321"/>
    </location>
</feature>
<dbReference type="AlphaFoldDB" id="A0A6J1DQ26"/>
<dbReference type="GO" id="GO:0140825">
    <property type="term" value="F:lactoperoxidase activity"/>
    <property type="evidence" value="ECO:0007669"/>
    <property type="project" value="UniProtKB-EC"/>
</dbReference>
<comment type="function">
    <text evidence="2">Removal of H(2)O(2), oxidation of toxic reductants, biosynthesis and degradation of lignin, suberization, auxin catabolism, response to environmental stresses such as wounding, pathogen attack and oxidative stress. These functions might be dependent on each isozyme/isoform in each plant tissue.</text>
</comment>
<dbReference type="PRINTS" id="PR00458">
    <property type="entry name" value="PEROXIDASE"/>
</dbReference>
<evidence type="ECO:0000256" key="13">
    <source>
        <dbReference type="ARBA" id="ARBA00023324"/>
    </source>
</evidence>
<evidence type="ECO:0000256" key="5">
    <source>
        <dbReference type="ARBA" id="ARBA00022559"/>
    </source>
</evidence>
<keyword evidence="11 18" id="KW-1015">Disulfide bond</keyword>
<dbReference type="Proteomes" id="UP000504603">
    <property type="component" value="Unplaced"/>
</dbReference>
<evidence type="ECO:0000256" key="7">
    <source>
        <dbReference type="ARBA" id="ARBA00022723"/>
    </source>
</evidence>
<accession>A0A6J1DQ26</accession>
<comment type="subcellular location">
    <subcellularLocation>
        <location evidence="19">Secreted</location>
    </subcellularLocation>
</comment>
<evidence type="ECO:0000313" key="22">
    <source>
        <dbReference type="RefSeq" id="XP_022154891.1"/>
    </source>
</evidence>
<evidence type="ECO:0000256" key="9">
    <source>
        <dbReference type="ARBA" id="ARBA00023002"/>
    </source>
</evidence>
<feature type="disulfide bond" evidence="18">
    <location>
        <begin position="199"/>
        <end position="224"/>
    </location>
</feature>
<comment type="similarity">
    <text evidence="19">Belongs to the peroxidase family. Classical plant (class III) peroxidase subfamily.</text>
</comment>
<comment type="catalytic activity">
    <reaction evidence="1 19">
        <text>2 a phenolic donor + H2O2 = 2 a phenolic radical donor + 2 H2O</text>
        <dbReference type="Rhea" id="RHEA:56136"/>
        <dbReference type="ChEBI" id="CHEBI:15377"/>
        <dbReference type="ChEBI" id="CHEBI:16240"/>
        <dbReference type="ChEBI" id="CHEBI:139520"/>
        <dbReference type="ChEBI" id="CHEBI:139521"/>
        <dbReference type="EC" id="1.11.1.7"/>
    </reaction>
</comment>
<evidence type="ECO:0000256" key="2">
    <source>
        <dbReference type="ARBA" id="ARBA00002322"/>
    </source>
</evidence>
<reference evidence="22" key="1">
    <citation type="submission" date="2025-08" db="UniProtKB">
        <authorList>
            <consortium name="RefSeq"/>
        </authorList>
    </citation>
    <scope>IDENTIFICATION</scope>
    <source>
        <strain evidence="22">OHB3-1</strain>
    </source>
</reference>
<evidence type="ECO:0000259" key="20">
    <source>
        <dbReference type="PROSITE" id="PS50873"/>
    </source>
</evidence>
<dbReference type="Pfam" id="PF00141">
    <property type="entry name" value="peroxidase"/>
    <property type="match status" value="1"/>
</dbReference>
<feature type="binding site" evidence="16">
    <location>
        <position position="71"/>
    </location>
    <ligand>
        <name>Ca(2+)</name>
        <dbReference type="ChEBI" id="CHEBI:29108"/>
        <label>1</label>
    </ligand>
</feature>
<comment type="similarity">
    <text evidence="3">Belongs to the peroxidase family. Ascorbate peroxidase subfamily.</text>
</comment>
<dbReference type="InterPro" id="IPR033905">
    <property type="entry name" value="Secretory_peroxidase"/>
</dbReference>
<dbReference type="CDD" id="cd00693">
    <property type="entry name" value="secretory_peroxidase"/>
    <property type="match status" value="1"/>
</dbReference>
<feature type="disulfide bond" evidence="18">
    <location>
        <begin position="34"/>
        <end position="114"/>
    </location>
</feature>
<dbReference type="GO" id="GO:0020037">
    <property type="term" value="F:heme binding"/>
    <property type="evidence" value="ECO:0007669"/>
    <property type="project" value="UniProtKB-UniRule"/>
</dbReference>
<dbReference type="InterPro" id="IPR010255">
    <property type="entry name" value="Haem_peroxidase_sf"/>
</dbReference>
<sequence length="321" mass="34490">MDFESSKLWGVLVFVSLISLSSDGLSTDYYKSSCPKLLSIVRREVVKAVGKEYRMGASLLRLHFHDCFVNGCDASVLLDDTANFTGEKTAIPNKDSLRGFEVIDNIKTLVEAACPSVVSCADILSIAARDSVVALGGPSWAVGLGRMDSTTASFDSANNDLPSPFLDLPDLISAFSNKGFSTKELVALSGSHTIGQARCSMFRVRAHNETNIDSEFAASLRSNCPFSGDDTNSSSSLSSLDLKTPSLFDNYFFKNLIQNKGLLHSDQALFSNASADSHVTTYSSDSDAFFSDFAAAMVKMSELSPPSGAAAQIRSDCRKIN</sequence>
<keyword evidence="19" id="KW-0732">Signal</keyword>
<evidence type="ECO:0000256" key="1">
    <source>
        <dbReference type="ARBA" id="ARBA00000189"/>
    </source>
</evidence>
<feature type="binding site" evidence="16">
    <location>
        <position position="241"/>
    </location>
    <ligand>
        <name>Ca(2+)</name>
        <dbReference type="ChEBI" id="CHEBI:29108"/>
        <label>2</label>
    </ligand>
</feature>
<feature type="chain" id="PRO_5027150816" description="Peroxidase" evidence="19">
    <location>
        <begin position="25"/>
        <end position="321"/>
    </location>
</feature>
<dbReference type="InterPro" id="IPR019794">
    <property type="entry name" value="Peroxidases_AS"/>
</dbReference>
<evidence type="ECO:0000256" key="16">
    <source>
        <dbReference type="PIRSR" id="PIRSR600823-3"/>
    </source>
</evidence>
<feature type="binding site" evidence="15">
    <location>
        <position position="162"/>
    </location>
    <ligand>
        <name>substrate</name>
    </ligand>
</feature>
<feature type="binding site" description="axial binding residue" evidence="16">
    <location>
        <position position="192"/>
    </location>
    <ligand>
        <name>heme b</name>
        <dbReference type="ChEBI" id="CHEBI:60344"/>
    </ligand>
    <ligandPart>
        <name>Fe</name>
        <dbReference type="ChEBI" id="CHEBI:18248"/>
    </ligandPart>
</feature>
<evidence type="ECO:0000256" key="19">
    <source>
        <dbReference type="RuleBase" id="RU362060"/>
    </source>
</evidence>
<dbReference type="PRINTS" id="PR00461">
    <property type="entry name" value="PLPEROXIDASE"/>
</dbReference>
<evidence type="ECO:0000256" key="10">
    <source>
        <dbReference type="ARBA" id="ARBA00023004"/>
    </source>
</evidence>
<evidence type="ECO:0000313" key="21">
    <source>
        <dbReference type="Proteomes" id="UP000504603"/>
    </source>
</evidence>
<comment type="cofactor">
    <cofactor evidence="16 19">
        <name>heme b</name>
        <dbReference type="ChEBI" id="CHEBI:60344"/>
    </cofactor>
    <text evidence="16 19">Binds 1 heme b (iron(II)-protoporphyrin IX) group per subunit.</text>
</comment>
<feature type="disulfide bond" evidence="18">
    <location>
        <begin position="120"/>
        <end position="317"/>
    </location>
</feature>
<dbReference type="GeneID" id="111022037"/>
<dbReference type="GO" id="GO:0005576">
    <property type="term" value="C:extracellular region"/>
    <property type="evidence" value="ECO:0007669"/>
    <property type="project" value="UniProtKB-SubCell"/>
</dbReference>
<keyword evidence="19" id="KW-0964">Secreted</keyword>
<feature type="binding site" evidence="16">
    <location>
        <position position="69"/>
    </location>
    <ligand>
        <name>Ca(2+)</name>
        <dbReference type="ChEBI" id="CHEBI:29108"/>
        <label>1</label>
    </ligand>
</feature>
<feature type="binding site" evidence="16">
    <location>
        <position position="75"/>
    </location>
    <ligand>
        <name>Ca(2+)</name>
        <dbReference type="ChEBI" id="CHEBI:29108"/>
        <label>1</label>
    </ligand>
</feature>
<proteinExistence type="inferred from homology"/>
<dbReference type="GO" id="GO:0042744">
    <property type="term" value="P:hydrogen peroxide catabolic process"/>
    <property type="evidence" value="ECO:0007669"/>
    <property type="project" value="UniProtKB-KW"/>
</dbReference>
<dbReference type="PROSITE" id="PS50873">
    <property type="entry name" value="PEROXIDASE_4"/>
    <property type="match status" value="1"/>
</dbReference>
<dbReference type="SUPFAM" id="SSF48113">
    <property type="entry name" value="Heme-dependent peroxidases"/>
    <property type="match status" value="1"/>
</dbReference>
<evidence type="ECO:0000256" key="12">
    <source>
        <dbReference type="ARBA" id="ARBA00023180"/>
    </source>
</evidence>
<feature type="binding site" evidence="16">
    <location>
        <position position="66"/>
    </location>
    <ligand>
        <name>Ca(2+)</name>
        <dbReference type="ChEBI" id="CHEBI:29108"/>
        <label>1</label>
    </ligand>
</feature>
<evidence type="ECO:0000256" key="17">
    <source>
        <dbReference type="PIRSR" id="PIRSR600823-4"/>
    </source>
</evidence>
<feature type="signal peptide" evidence="19">
    <location>
        <begin position="1"/>
        <end position="24"/>
    </location>
</feature>
<evidence type="ECO:0000256" key="6">
    <source>
        <dbReference type="ARBA" id="ARBA00022617"/>
    </source>
</evidence>
<gene>
    <name evidence="22" type="primary">LOC111022037</name>
</gene>
<dbReference type="GO" id="GO:0046872">
    <property type="term" value="F:metal ion binding"/>
    <property type="evidence" value="ECO:0007669"/>
    <property type="project" value="UniProtKB-UniRule"/>
</dbReference>
<dbReference type="PANTHER" id="PTHR31388">
    <property type="entry name" value="PEROXIDASE 72-RELATED"/>
    <property type="match status" value="1"/>
</dbReference>
<evidence type="ECO:0000256" key="18">
    <source>
        <dbReference type="PIRSR" id="PIRSR600823-5"/>
    </source>
</evidence>
<dbReference type="OrthoDB" id="2113341at2759"/>
<evidence type="ECO:0000256" key="15">
    <source>
        <dbReference type="PIRSR" id="PIRSR600823-2"/>
    </source>
</evidence>
<protein>
    <recommendedName>
        <fullName evidence="4 19">Peroxidase</fullName>
        <ecNumber evidence="4 19">1.11.1.7</ecNumber>
    </recommendedName>
</protein>
<dbReference type="Gene3D" id="1.10.420.10">
    <property type="entry name" value="Peroxidase, domain 2"/>
    <property type="match status" value="1"/>
</dbReference>
<keyword evidence="10 16" id="KW-0408">Iron</keyword>
<dbReference type="InterPro" id="IPR002016">
    <property type="entry name" value="Haem_peroxidase"/>
</dbReference>
<dbReference type="PANTHER" id="PTHR31388:SF257">
    <property type="entry name" value="PEROXIDASE"/>
    <property type="match status" value="1"/>
</dbReference>
<dbReference type="InterPro" id="IPR000823">
    <property type="entry name" value="Peroxidase_pln"/>
</dbReference>
<feature type="binding site" evidence="16">
    <location>
        <position position="244"/>
    </location>
    <ligand>
        <name>Ca(2+)</name>
        <dbReference type="ChEBI" id="CHEBI:29108"/>
        <label>2</label>
    </ligand>
</feature>
<dbReference type="InterPro" id="IPR019793">
    <property type="entry name" value="Peroxidases_heam-ligand_BS"/>
</dbReference>
<dbReference type="EC" id="1.11.1.7" evidence="4 19"/>
<evidence type="ECO:0000256" key="8">
    <source>
        <dbReference type="ARBA" id="ARBA00022837"/>
    </source>
</evidence>
<keyword evidence="8 16" id="KW-0106">Calcium</keyword>
<feature type="site" description="Transition state stabilizer" evidence="17">
    <location>
        <position position="61"/>
    </location>
</feature>
<keyword evidence="13 19" id="KW-0376">Hydrogen peroxide</keyword>
<evidence type="ECO:0000256" key="4">
    <source>
        <dbReference type="ARBA" id="ARBA00012313"/>
    </source>
</evidence>
<keyword evidence="12" id="KW-0325">Glycoprotein</keyword>
<dbReference type="Gene3D" id="1.10.520.10">
    <property type="match status" value="1"/>
</dbReference>
<keyword evidence="21" id="KW-1185">Reference proteome</keyword>
<name>A0A6J1DQ26_MOMCH</name>
<dbReference type="PROSITE" id="PS00436">
    <property type="entry name" value="PEROXIDASE_2"/>
    <property type="match status" value="1"/>
</dbReference>
<evidence type="ECO:0000256" key="11">
    <source>
        <dbReference type="ARBA" id="ARBA00023157"/>
    </source>
</evidence>
<dbReference type="FunFam" id="1.10.520.10:FF:000001">
    <property type="entry name" value="Peroxidase"/>
    <property type="match status" value="1"/>
</dbReference>
<keyword evidence="9 19" id="KW-0560">Oxidoreductase</keyword>
<dbReference type="GO" id="GO:0006979">
    <property type="term" value="P:response to oxidative stress"/>
    <property type="evidence" value="ECO:0007669"/>
    <property type="project" value="UniProtKB-UniRule"/>
</dbReference>
<keyword evidence="7 16" id="KW-0479">Metal-binding</keyword>
<feature type="binding site" evidence="16">
    <location>
        <position position="73"/>
    </location>
    <ligand>
        <name>Ca(2+)</name>
        <dbReference type="ChEBI" id="CHEBI:29108"/>
        <label>1</label>
    </ligand>
</feature>
<feature type="binding site" evidence="16">
    <location>
        <position position="87"/>
    </location>
    <ligand>
        <name>Ca(2+)</name>
        <dbReference type="ChEBI" id="CHEBI:29108"/>
        <label>1</label>
    </ligand>
</feature>
<dbReference type="PROSITE" id="PS00435">
    <property type="entry name" value="PEROXIDASE_1"/>
    <property type="match status" value="1"/>
</dbReference>
<feature type="binding site" evidence="16">
    <location>
        <position position="193"/>
    </location>
    <ligand>
        <name>Ca(2+)</name>
        <dbReference type="ChEBI" id="CHEBI:29108"/>
        <label>2</label>
    </ligand>
</feature>
<comment type="cofactor">
    <cofactor evidence="16 19">
        <name>Ca(2+)</name>
        <dbReference type="ChEBI" id="CHEBI:29108"/>
    </cofactor>
    <text evidence="16 19">Binds 2 calcium ions per subunit.</text>
</comment>
<dbReference type="FunFam" id="1.10.420.10:FF:000001">
    <property type="entry name" value="Peroxidase"/>
    <property type="match status" value="1"/>
</dbReference>
<feature type="disulfide bond" evidence="18">
    <location>
        <begin position="67"/>
        <end position="72"/>
    </location>
</feature>
<keyword evidence="5 19" id="KW-0575">Peroxidase</keyword>
<keyword evidence="6 19" id="KW-0349">Heme</keyword>
<evidence type="ECO:0000256" key="3">
    <source>
        <dbReference type="ARBA" id="ARBA00006873"/>
    </source>
</evidence>
<feature type="binding site" evidence="16">
    <location>
        <position position="249"/>
    </location>
    <ligand>
        <name>Ca(2+)</name>
        <dbReference type="ChEBI" id="CHEBI:29108"/>
        <label>2</label>
    </ligand>
</feature>
<feature type="active site" description="Proton acceptor" evidence="14">
    <location>
        <position position="65"/>
    </location>
</feature>
<dbReference type="KEGG" id="mcha:111022037"/>